<proteinExistence type="predicted"/>
<evidence type="ECO:0000259" key="1">
    <source>
        <dbReference type="Pfam" id="PF01494"/>
    </source>
</evidence>
<dbReference type="EMBL" id="CADCVL010000261">
    <property type="protein sequence ID" value="CAA9482924.1"/>
    <property type="molecule type" value="Genomic_DNA"/>
</dbReference>
<sequence length="391" mass="41566">MRVLIVGAGIAGLSVALRLGQLGIESTVVERAPAERGGGYMIDFFGPGIAAAERLGLHGALGAIHHPVDRLTFVDEAARRRFSVDYAVMRRRLFRGRHFNFLRGDLEHVLRGSARAGTRVVFGRRVVAVMPATGPRDPVGVAYEDGSTEEWDVVIGADGVNSQVRRSLLAGDEWTRVDLGHTVAAWTLDGHLPGVPANDFTTLTAPGRMVAAYPVHGERTATFLVHRSGDSAADLAAGLPATLTRVFGDLGWVVPDLLAALPTVTDPYFDATIQIRSDVWHRGRVILLGDACWCVSLLAGQGSSLAMAGGVALAEALAARPDDVPAALDGYSARLGPVVRSLADAGARTAGWFVPERRWRMAVRDLSVRASTWPLVAPLGGRRLGIGRASA</sequence>
<dbReference type="InterPro" id="IPR051704">
    <property type="entry name" value="FAD_aromatic-hydroxylase"/>
</dbReference>
<dbReference type="PRINTS" id="PR00420">
    <property type="entry name" value="RNGMNOXGNASE"/>
</dbReference>
<dbReference type="Gene3D" id="3.30.9.10">
    <property type="entry name" value="D-Amino Acid Oxidase, subunit A, domain 2"/>
    <property type="match status" value="1"/>
</dbReference>
<reference evidence="2" key="1">
    <citation type="submission" date="2020-02" db="EMBL/GenBank/DDBJ databases">
        <authorList>
            <person name="Meier V. D."/>
        </authorList>
    </citation>
    <scope>NUCLEOTIDE SEQUENCE</scope>
    <source>
        <strain evidence="2">AVDCRST_MAG65</strain>
    </source>
</reference>
<feature type="domain" description="FAD-binding" evidence="1">
    <location>
        <begin position="2"/>
        <end position="343"/>
    </location>
</feature>
<evidence type="ECO:0000313" key="2">
    <source>
        <dbReference type="EMBL" id="CAA9482924.1"/>
    </source>
</evidence>
<name>A0A6J4S4X3_9ACTN</name>
<gene>
    <name evidence="2" type="ORF">AVDCRST_MAG65-1561</name>
</gene>
<keyword evidence="2" id="KW-0560">Oxidoreductase</keyword>
<dbReference type="InterPro" id="IPR002938">
    <property type="entry name" value="FAD-bd"/>
</dbReference>
<organism evidence="2">
    <name type="scientific">uncultured Solirubrobacteraceae bacterium</name>
    <dbReference type="NCBI Taxonomy" id="1162706"/>
    <lineage>
        <taxon>Bacteria</taxon>
        <taxon>Bacillati</taxon>
        <taxon>Actinomycetota</taxon>
        <taxon>Thermoleophilia</taxon>
        <taxon>Solirubrobacterales</taxon>
        <taxon>Solirubrobacteraceae</taxon>
        <taxon>environmental samples</taxon>
    </lineage>
</organism>
<dbReference type="PANTHER" id="PTHR46865:SF8">
    <property type="entry name" value="POSSIBLE OXIDOREDUCTASE"/>
    <property type="match status" value="1"/>
</dbReference>
<accession>A0A6J4S4X3</accession>
<dbReference type="Gene3D" id="3.50.50.60">
    <property type="entry name" value="FAD/NAD(P)-binding domain"/>
    <property type="match status" value="1"/>
</dbReference>
<dbReference type="SUPFAM" id="SSF51905">
    <property type="entry name" value="FAD/NAD(P)-binding domain"/>
    <property type="match status" value="1"/>
</dbReference>
<keyword evidence="2" id="KW-0503">Monooxygenase</keyword>
<dbReference type="PANTHER" id="PTHR46865">
    <property type="entry name" value="OXIDOREDUCTASE-RELATED"/>
    <property type="match status" value="1"/>
</dbReference>
<dbReference type="Pfam" id="PF01494">
    <property type="entry name" value="FAD_binding_3"/>
    <property type="match status" value="1"/>
</dbReference>
<dbReference type="GO" id="GO:0071949">
    <property type="term" value="F:FAD binding"/>
    <property type="evidence" value="ECO:0007669"/>
    <property type="project" value="InterPro"/>
</dbReference>
<dbReference type="AlphaFoldDB" id="A0A6J4S4X3"/>
<dbReference type="InterPro" id="IPR036188">
    <property type="entry name" value="FAD/NAD-bd_sf"/>
</dbReference>
<protein>
    <submittedName>
        <fullName evidence="2">Monooxygenase, FAD-binding</fullName>
    </submittedName>
</protein>
<dbReference type="GO" id="GO:0004497">
    <property type="term" value="F:monooxygenase activity"/>
    <property type="evidence" value="ECO:0007669"/>
    <property type="project" value="UniProtKB-KW"/>
</dbReference>